<feature type="compositionally biased region" description="Basic and acidic residues" evidence="1">
    <location>
        <begin position="668"/>
        <end position="686"/>
    </location>
</feature>
<reference evidence="2" key="1">
    <citation type="submission" date="2019-06" db="EMBL/GenBank/DDBJ databases">
        <authorList>
            <person name="Zheng W."/>
        </authorList>
    </citation>
    <scope>NUCLEOTIDE SEQUENCE</scope>
    <source>
        <strain evidence="2">QDHG01</strain>
    </source>
</reference>
<dbReference type="Proteomes" id="UP000785679">
    <property type="component" value="Unassembled WGS sequence"/>
</dbReference>
<dbReference type="EMBL" id="RRYP01004747">
    <property type="protein sequence ID" value="TNV82615.1"/>
    <property type="molecule type" value="Genomic_DNA"/>
</dbReference>
<feature type="compositionally biased region" description="Polar residues" evidence="1">
    <location>
        <begin position="656"/>
        <end position="665"/>
    </location>
</feature>
<comment type="caution">
    <text evidence="2">The sequence shown here is derived from an EMBL/GenBank/DDBJ whole genome shotgun (WGS) entry which is preliminary data.</text>
</comment>
<evidence type="ECO:0000313" key="2">
    <source>
        <dbReference type="EMBL" id="TNV82615.1"/>
    </source>
</evidence>
<gene>
    <name evidence="2" type="ORF">FGO68_gene3459</name>
</gene>
<feature type="region of interest" description="Disordered" evidence="1">
    <location>
        <begin position="193"/>
        <end position="226"/>
    </location>
</feature>
<feature type="region of interest" description="Disordered" evidence="1">
    <location>
        <begin position="563"/>
        <end position="582"/>
    </location>
</feature>
<feature type="compositionally biased region" description="Low complexity" evidence="1">
    <location>
        <begin position="146"/>
        <end position="161"/>
    </location>
</feature>
<evidence type="ECO:0000313" key="3">
    <source>
        <dbReference type="Proteomes" id="UP000785679"/>
    </source>
</evidence>
<dbReference type="Pfam" id="PF15261">
    <property type="entry name" value="JHY"/>
    <property type="match status" value="1"/>
</dbReference>
<feature type="compositionally biased region" description="Basic and acidic residues" evidence="1">
    <location>
        <begin position="700"/>
        <end position="718"/>
    </location>
</feature>
<keyword evidence="3" id="KW-1185">Reference proteome</keyword>
<proteinExistence type="predicted"/>
<sequence>MARSILNSNKMETFDEEFQDTLSNLSGTQQQQQIKVKQYVPPQAFKPIQQQQPAQAKPTFTSVGASQGVRVTTIPQQQVSLPKPIAKPSTRPFVTGGLSQIAPKPEPVVYQSQEDEEDDEQDDRSQIMGQIQEHQNEESEGEEEQVQASIKYQQPKQQIIKAEASDDSKKEVKVTVHNKQLLMDVLMGGEDDVKPSNQVIKQQQKPKVGISSLGGIQRAPKIQQQPSFEASKPFEQPKVEPKTYSQMANIKRIPNQPDQILSKPKEQMPTQLSSKNLIPQLEQPTSNFTFNKQQSYPPAFSQPVVPPQVNQINFVQNQNQFNAPPPQQQQSYTEQINQQLSQIMSMHTQMLNQQQIPQQPMPTPLQQQMPMGLQFPMFQGGGAQNLTEQLIQLNMMLLSQQAGAQNGISGGFGQMPTMPMGYGIGMPQQQQYIPPEQHFSQPSSAASQSIPVAKQKSQTVSKVITAPAIQSTTKQQDAFQGNYPKGSLMAQLRDQQNEQPQPQLSHQHRSAEPYYHPPSQISDRNSHLENSPPQKSVKSQQSYGNYNIPPGMKHVAQTDSFNNYGQQQLDSGSNNGRRKMHSQTRPGFMAAQQTGQQIINGSNYKPYTQKDFNRMQQAKQTLGGLGPNIGGDDWEKARTKQKLIQEFSQNIKTYNQQEQRTQQSLEPRPPKPKEKTAREKAMEFAKHNVPKPKLKPQQAAKDEQINGQSEDHDADHLFSHMGNVGKGSKTDKTHHQGESNEFLAMLDQRHQAYSDEVQKIKKTFGFNL</sequence>
<feature type="region of interest" description="Disordered" evidence="1">
    <location>
        <begin position="656"/>
        <end position="736"/>
    </location>
</feature>
<name>A0A8J8NYJ3_HALGN</name>
<evidence type="ECO:0000256" key="1">
    <source>
        <dbReference type="SAM" id="MobiDB-lite"/>
    </source>
</evidence>
<accession>A0A8J8NYJ3</accession>
<feature type="compositionally biased region" description="Polar residues" evidence="1">
    <location>
        <begin position="493"/>
        <end position="505"/>
    </location>
</feature>
<dbReference type="OrthoDB" id="304995at2759"/>
<feature type="compositionally biased region" description="Low complexity" evidence="1">
    <location>
        <begin position="531"/>
        <end position="542"/>
    </location>
</feature>
<feature type="region of interest" description="Disordered" evidence="1">
    <location>
        <begin position="493"/>
        <end position="557"/>
    </location>
</feature>
<dbReference type="InterPro" id="IPR027968">
    <property type="entry name" value="JHY"/>
</dbReference>
<feature type="compositionally biased region" description="Polar residues" evidence="1">
    <location>
        <begin position="563"/>
        <end position="575"/>
    </location>
</feature>
<feature type="compositionally biased region" description="Polar residues" evidence="1">
    <location>
        <begin position="195"/>
        <end position="205"/>
    </location>
</feature>
<feature type="compositionally biased region" description="Acidic residues" evidence="1">
    <location>
        <begin position="113"/>
        <end position="122"/>
    </location>
</feature>
<protein>
    <submittedName>
        <fullName evidence="2">Uncharacterized protein</fullName>
    </submittedName>
</protein>
<organism evidence="2 3">
    <name type="scientific">Halteria grandinella</name>
    <dbReference type="NCBI Taxonomy" id="5974"/>
    <lineage>
        <taxon>Eukaryota</taxon>
        <taxon>Sar</taxon>
        <taxon>Alveolata</taxon>
        <taxon>Ciliophora</taxon>
        <taxon>Intramacronucleata</taxon>
        <taxon>Spirotrichea</taxon>
        <taxon>Stichotrichia</taxon>
        <taxon>Sporadotrichida</taxon>
        <taxon>Halteriidae</taxon>
        <taxon>Halteria</taxon>
    </lineage>
</organism>
<feature type="region of interest" description="Disordered" evidence="1">
    <location>
        <begin position="74"/>
        <end position="171"/>
    </location>
</feature>
<dbReference type="AlphaFoldDB" id="A0A8J8NYJ3"/>